<reference evidence="1 2" key="1">
    <citation type="submission" date="2018-11" db="EMBL/GenBank/DDBJ databases">
        <title>Genomic Encyclopedia of Type Strains, Phase IV (KMG-IV): sequencing the most valuable type-strain genomes for metagenomic binning, comparative biology and taxonomic classification.</title>
        <authorList>
            <person name="Goeker M."/>
        </authorList>
    </citation>
    <scope>NUCLEOTIDE SEQUENCE [LARGE SCALE GENOMIC DNA]</scope>
    <source>
        <strain evidence="1 2">DSM 22027</strain>
    </source>
</reference>
<dbReference type="OrthoDB" id="9810277at2"/>
<evidence type="ECO:0008006" key="3">
    <source>
        <dbReference type="Google" id="ProtNLM"/>
    </source>
</evidence>
<dbReference type="SUPFAM" id="SSF56112">
    <property type="entry name" value="Protein kinase-like (PK-like)"/>
    <property type="match status" value="1"/>
</dbReference>
<dbReference type="RefSeq" id="WP_123290995.1">
    <property type="nucleotide sequence ID" value="NZ_RJVA01000014.1"/>
</dbReference>
<evidence type="ECO:0000313" key="1">
    <source>
        <dbReference type="EMBL" id="ROQ90647.1"/>
    </source>
</evidence>
<dbReference type="InterPro" id="IPR011009">
    <property type="entry name" value="Kinase-like_dom_sf"/>
</dbReference>
<dbReference type="Proteomes" id="UP000276223">
    <property type="component" value="Unassembled WGS sequence"/>
</dbReference>
<keyword evidence="2" id="KW-1185">Reference proteome</keyword>
<dbReference type="AlphaFoldDB" id="A0A3N1UQ52"/>
<sequence length="546" mass="62909">MEDAMAAFETVCRAFADPTFYPHPVTSVHRIDTHISAVFLTGLWVYKLKKPVNFGFLDFSRLELRCHYCHREVLLNQRFSRGVYAKVVTIRRGPFGTLSLDGPGSLVECAVVMRQLPLHLSLEALLAQGTLKAEHWQKLGERLADLYAQAERNDEIRHFGTLSVISQNVLENFDQTAPFVGDLLDAEKWHLIYNVNDAFVESHSDLFDTRLKEDRICDGHGDLRSDHIYFADDGIQIIDAIEFNDRFRFGDVAADLAFLHMDLDHRGAFSQSLMVLHAYARRAHDPSLYRVLDFYACYRAMVRVKVSCLRFRELVEDEGRDFQDAEATASRHDAARFLDLAYIYAATMTRPTLYVFCGLPASGKSFHARRLAEAFQLSYVASDVLRRELFREFQEDLPEKTAYGAGLYHKDRRRVVYAHLLNRAHEQLKHRRSVILDATFSERKWREEALRLARDQDANVILVECRCSENTLARRLATRDHMPGLSDARIHHLPHFIQEFEPLTEPVPSHSHLVCDTEGNPNDVFYQLLSDLYAFQCAQSRIRLAQ</sequence>
<dbReference type="PANTHER" id="PTHR43883:SF1">
    <property type="entry name" value="GLUCONOKINASE"/>
    <property type="match status" value="1"/>
</dbReference>
<organism evidence="1 2">
    <name type="scientific">Desulfosoma caldarium</name>
    <dbReference type="NCBI Taxonomy" id="610254"/>
    <lineage>
        <taxon>Bacteria</taxon>
        <taxon>Pseudomonadati</taxon>
        <taxon>Thermodesulfobacteriota</taxon>
        <taxon>Syntrophobacteria</taxon>
        <taxon>Syntrophobacterales</taxon>
        <taxon>Syntrophobacteraceae</taxon>
        <taxon>Desulfosoma</taxon>
    </lineage>
</organism>
<dbReference type="PANTHER" id="PTHR43883">
    <property type="entry name" value="SLR0207 PROTEIN"/>
    <property type="match status" value="1"/>
</dbReference>
<gene>
    <name evidence="1" type="ORF">EDC27_2528</name>
</gene>
<dbReference type="Gene3D" id="3.40.50.300">
    <property type="entry name" value="P-loop containing nucleotide triphosphate hydrolases"/>
    <property type="match status" value="1"/>
</dbReference>
<dbReference type="EMBL" id="RJVA01000014">
    <property type="protein sequence ID" value="ROQ90647.1"/>
    <property type="molecule type" value="Genomic_DNA"/>
</dbReference>
<dbReference type="InterPro" id="IPR027417">
    <property type="entry name" value="P-loop_NTPase"/>
</dbReference>
<evidence type="ECO:0000313" key="2">
    <source>
        <dbReference type="Proteomes" id="UP000276223"/>
    </source>
</evidence>
<protein>
    <recommendedName>
        <fullName evidence="3">Aminoglycoside phosphotransferase domain-containing protein</fullName>
    </recommendedName>
</protein>
<dbReference type="Pfam" id="PF13671">
    <property type="entry name" value="AAA_33"/>
    <property type="match status" value="1"/>
</dbReference>
<name>A0A3N1UQ52_9BACT</name>
<dbReference type="SUPFAM" id="SSF52540">
    <property type="entry name" value="P-loop containing nucleoside triphosphate hydrolases"/>
    <property type="match status" value="1"/>
</dbReference>
<accession>A0A3N1UQ52</accession>
<comment type="caution">
    <text evidence="1">The sequence shown here is derived from an EMBL/GenBank/DDBJ whole genome shotgun (WGS) entry which is preliminary data.</text>
</comment>
<proteinExistence type="predicted"/>
<dbReference type="InterPro" id="IPR052732">
    <property type="entry name" value="Cell-binding_unc_protein"/>
</dbReference>